<keyword evidence="1" id="KW-0732">Signal</keyword>
<keyword evidence="3" id="KW-1185">Reference proteome</keyword>
<dbReference type="STRING" id="1306947.J120_02215"/>
<name>A0A0D2JDQ7_9BACT</name>
<evidence type="ECO:0000313" key="3">
    <source>
        <dbReference type="Proteomes" id="UP000032214"/>
    </source>
</evidence>
<protein>
    <recommendedName>
        <fullName evidence="4">DUF5667 domain-containing protein</fullName>
    </recommendedName>
</protein>
<dbReference type="EMBL" id="ARQD01000002">
    <property type="protein sequence ID" value="KIX85136.1"/>
    <property type="molecule type" value="Genomic_DNA"/>
</dbReference>
<evidence type="ECO:0008006" key="4">
    <source>
        <dbReference type="Google" id="ProtNLM"/>
    </source>
</evidence>
<reference evidence="2 3" key="1">
    <citation type="journal article" date="2013" name="Proc. Natl. Acad. Sci. U.S.A.">
        <title>Candidate phylum TM6 genome recovered from a hospital sink biofilm provides genomic insights into this uncultivated phylum.</title>
        <authorList>
            <person name="McLean J.S."/>
            <person name="Lombardo M.J."/>
            <person name="Badger J.H."/>
            <person name="Edlund A."/>
            <person name="Novotny M."/>
            <person name="Yee-Greenbaum J."/>
            <person name="Vyahhi N."/>
            <person name="Hall A.P."/>
            <person name="Yang Y."/>
            <person name="Dupont C.L."/>
            <person name="Ziegler M.G."/>
            <person name="Chitsaz H."/>
            <person name="Allen A.E."/>
            <person name="Yooseph S."/>
            <person name="Tesler G."/>
            <person name="Pevzner P.A."/>
            <person name="Friedman R.M."/>
            <person name="Nealson K.H."/>
            <person name="Venter J.C."/>
            <person name="Lasken R.S."/>
        </authorList>
    </citation>
    <scope>NUCLEOTIDE SEQUENCE [LARGE SCALE GENOMIC DNA]</scope>
    <source>
        <strain evidence="2 3">TM6SC1</strain>
    </source>
</reference>
<feature type="signal peptide" evidence="1">
    <location>
        <begin position="1"/>
        <end position="23"/>
    </location>
</feature>
<evidence type="ECO:0000313" key="2">
    <source>
        <dbReference type="EMBL" id="KIX85136.1"/>
    </source>
</evidence>
<feature type="chain" id="PRO_5002245273" description="DUF5667 domain-containing protein" evidence="1">
    <location>
        <begin position="24"/>
        <end position="321"/>
    </location>
</feature>
<organism evidence="2 3">
    <name type="scientific">candidate division TM6 bacterium JCVI TM6SC1</name>
    <dbReference type="NCBI Taxonomy" id="1306947"/>
    <lineage>
        <taxon>Bacteria</taxon>
        <taxon>Candidatus Babelota</taxon>
        <taxon>Vermiphilus</taxon>
    </lineage>
</organism>
<accession>A0A0D2JDQ7</accession>
<sequence>MFTYKSLFVGLMIVAAAGQNVHAMDVEPTLTASEIIMLERDLKSLFSDLVTLVGEQTAQNLIAGCLQAVNPHSFLGTLGHYNLGNIDDTTKGKIVSILDQYRSLFNKCYPIRPEIVTEQDQLESLKNDMQVAQQVTFRSNTFNSLKRTTTTPQVPQEPSSTFTSKAAKILTGAVIACGAGWLIYKYMPVSVKEALGASKASATSELKKAGKHIASSVHIAANGIKNGAQHAAHIAKNGISYAAQTAKANAQSAFGAVKNTFARSLNALGNFFKSASVSVEPLSVTQVPSETVEDLFKHTVCPVTTVAIGGIPTVVPSSFIS</sequence>
<dbReference type="Proteomes" id="UP000032214">
    <property type="component" value="Unassembled WGS sequence"/>
</dbReference>
<dbReference type="AlphaFoldDB" id="A0A0D2JDQ7"/>
<evidence type="ECO:0000256" key="1">
    <source>
        <dbReference type="SAM" id="SignalP"/>
    </source>
</evidence>
<proteinExistence type="predicted"/>
<gene>
    <name evidence="2" type="ORF">J120_02215</name>
</gene>
<comment type="caution">
    <text evidence="2">The sequence shown here is derived from an EMBL/GenBank/DDBJ whole genome shotgun (WGS) entry which is preliminary data.</text>
</comment>